<proteinExistence type="inferred from homology"/>
<keyword evidence="6" id="KW-0325">Glycoprotein</keyword>
<evidence type="ECO:0000256" key="2">
    <source>
        <dbReference type="ARBA" id="ARBA00022692"/>
    </source>
</evidence>
<dbReference type="PANTHER" id="PTHR31981:SF1">
    <property type="entry name" value="GLYCOSYLATED LYSOSOMAL MEMBRANE PROTEIN"/>
    <property type="match status" value="1"/>
</dbReference>
<dbReference type="AlphaFoldDB" id="A0A433T8F2"/>
<evidence type="ECO:0000256" key="6">
    <source>
        <dbReference type="ARBA" id="ARBA00023180"/>
    </source>
</evidence>
<evidence type="ECO:0000256" key="10">
    <source>
        <dbReference type="ARBA" id="ARBA00044960"/>
    </source>
</evidence>
<comment type="function">
    <text evidence="8">Required to protect lysosomal transporter MFSD1 from lysosomal proteolysis and for MFSD1 lysosomal localization.</text>
</comment>
<comment type="subcellular location">
    <subcellularLocation>
        <location evidence="9">Lysosome membrane</location>
        <topology evidence="9">Single-pass type I membrane protein</topology>
        <orientation evidence="9">Lumenal side</orientation>
    </subcellularLocation>
</comment>
<evidence type="ECO:0000256" key="11">
    <source>
        <dbReference type="SAM" id="Phobius"/>
    </source>
</evidence>
<comment type="caution">
    <text evidence="12">The sequence shown here is derived from an EMBL/GenBank/DDBJ whole genome shotgun (WGS) entry which is preliminary data.</text>
</comment>
<name>A0A433T8F2_ELYCH</name>
<comment type="subunit">
    <text evidence="10">Interacts (via lumenal domain) with lysosomal protein MFSD1; the interaction starts while both proteins are still in the endoplasmic reticulum and is required for stabilization of MFSD1 in lysosomes but has no direct effect on its targeting to lysosomes or transporter activity.</text>
</comment>
<dbReference type="PANTHER" id="PTHR31981">
    <property type="entry name" value="GLYCOSYLATED LYSOSOMAL MEMBRANE PROTEIN"/>
    <property type="match status" value="1"/>
</dbReference>
<reference evidence="12 13" key="1">
    <citation type="submission" date="2019-01" db="EMBL/GenBank/DDBJ databases">
        <title>A draft genome assembly of the solar-powered sea slug Elysia chlorotica.</title>
        <authorList>
            <person name="Cai H."/>
            <person name="Li Q."/>
            <person name="Fang X."/>
            <person name="Li J."/>
            <person name="Curtis N.E."/>
            <person name="Altenburger A."/>
            <person name="Shibata T."/>
            <person name="Feng M."/>
            <person name="Maeda T."/>
            <person name="Schwartz J.A."/>
            <person name="Shigenobu S."/>
            <person name="Lundholm N."/>
            <person name="Nishiyama T."/>
            <person name="Yang H."/>
            <person name="Hasebe M."/>
            <person name="Li S."/>
            <person name="Pierce S.K."/>
            <person name="Wang J."/>
        </authorList>
    </citation>
    <scope>NUCLEOTIDE SEQUENCE [LARGE SCALE GENOMIC DNA]</scope>
    <source>
        <strain evidence="12">EC2010</strain>
        <tissue evidence="12">Whole organism of an adult</tissue>
    </source>
</reference>
<dbReference type="InterPro" id="IPR029382">
    <property type="entry name" value="NCU-G1"/>
</dbReference>
<sequence length="435" mass="48306">MVESKVSALKIFQTCATVLLMLSSSEAIKRKLETTFWPNCKDHLESCQIARSLGNNVVYTKASTKDHDNLYYAFSTIGVPSIILARATGADSDLTFNWDKLMSDSLEDSISFKKADGLKVDYMYAVAFTRLIEYNDTHDSADLNDKKLEPEDWIFRNFTDFFWDSLPLKSDGSNGFVFNTTSDFFPPSLSNNGSLSFTFQVCGEGGRASKLPALEKTANLTQIDFVLDDFTPSFSRSRFALETVLVSLSKNKKMSIDETQSIDDEYSPGVFTINNWLSNPSDQVQTGFLQWKPVSYLSESRGRKSATKVKHYKIVDVKDRVSDVALVKSSIVEALFGNVWSRTDVIIRSSNISFGLSKDGYYVKNNYTVWSSSVGYGTPPADAISTTVVIIIAAGLGIPVILIIFGGIYTCTRRLRGRSGYQAISNGSLNRSNPQ</sequence>
<dbReference type="Pfam" id="PF15065">
    <property type="entry name" value="NCU-G1"/>
    <property type="match status" value="1"/>
</dbReference>
<evidence type="ECO:0000256" key="3">
    <source>
        <dbReference type="ARBA" id="ARBA00022729"/>
    </source>
</evidence>
<comment type="similarity">
    <text evidence="1">Belongs to the GLMP family.</text>
</comment>
<keyword evidence="3" id="KW-0732">Signal</keyword>
<evidence type="ECO:0000256" key="8">
    <source>
        <dbReference type="ARBA" id="ARBA00024176"/>
    </source>
</evidence>
<dbReference type="EMBL" id="RQTK01000549">
    <property type="protein sequence ID" value="RUS77818.1"/>
    <property type="molecule type" value="Genomic_DNA"/>
</dbReference>
<protein>
    <submittedName>
        <fullName evidence="12">Uncharacterized protein</fullName>
    </submittedName>
</protein>
<evidence type="ECO:0000256" key="7">
    <source>
        <dbReference type="ARBA" id="ARBA00023228"/>
    </source>
</evidence>
<evidence type="ECO:0000313" key="12">
    <source>
        <dbReference type="EMBL" id="RUS77818.1"/>
    </source>
</evidence>
<evidence type="ECO:0000256" key="1">
    <source>
        <dbReference type="ARBA" id="ARBA00010599"/>
    </source>
</evidence>
<keyword evidence="13" id="KW-1185">Reference proteome</keyword>
<organism evidence="12 13">
    <name type="scientific">Elysia chlorotica</name>
    <name type="common">Eastern emerald elysia</name>
    <name type="synonym">Sea slug</name>
    <dbReference type="NCBI Taxonomy" id="188477"/>
    <lineage>
        <taxon>Eukaryota</taxon>
        <taxon>Metazoa</taxon>
        <taxon>Spiralia</taxon>
        <taxon>Lophotrochozoa</taxon>
        <taxon>Mollusca</taxon>
        <taxon>Gastropoda</taxon>
        <taxon>Heterobranchia</taxon>
        <taxon>Euthyneura</taxon>
        <taxon>Panpulmonata</taxon>
        <taxon>Sacoglossa</taxon>
        <taxon>Placobranchoidea</taxon>
        <taxon>Plakobranchidae</taxon>
        <taxon>Elysia</taxon>
    </lineage>
</organism>
<gene>
    <name evidence="12" type="ORF">EGW08_014411</name>
</gene>
<accession>A0A433T8F2</accession>
<keyword evidence="4 11" id="KW-1133">Transmembrane helix</keyword>
<keyword evidence="5 11" id="KW-0472">Membrane</keyword>
<evidence type="ECO:0000256" key="4">
    <source>
        <dbReference type="ARBA" id="ARBA00022989"/>
    </source>
</evidence>
<dbReference type="Proteomes" id="UP000271974">
    <property type="component" value="Unassembled WGS sequence"/>
</dbReference>
<keyword evidence="2 11" id="KW-0812">Transmembrane</keyword>
<dbReference type="GO" id="GO:0005765">
    <property type="term" value="C:lysosomal membrane"/>
    <property type="evidence" value="ECO:0007669"/>
    <property type="project" value="UniProtKB-SubCell"/>
</dbReference>
<evidence type="ECO:0000313" key="13">
    <source>
        <dbReference type="Proteomes" id="UP000271974"/>
    </source>
</evidence>
<evidence type="ECO:0000256" key="5">
    <source>
        <dbReference type="ARBA" id="ARBA00023136"/>
    </source>
</evidence>
<evidence type="ECO:0000256" key="9">
    <source>
        <dbReference type="ARBA" id="ARBA00024189"/>
    </source>
</evidence>
<keyword evidence="7" id="KW-0458">Lysosome</keyword>
<dbReference type="OrthoDB" id="6264340at2759"/>
<feature type="transmembrane region" description="Helical" evidence="11">
    <location>
        <begin position="388"/>
        <end position="409"/>
    </location>
</feature>